<dbReference type="EMBL" id="OU503053">
    <property type="protein sequence ID" value="CAI9781167.1"/>
    <property type="molecule type" value="Genomic_DNA"/>
</dbReference>
<organism evidence="8 9">
    <name type="scientific">Fraxinus pennsylvanica</name>
    <dbReference type="NCBI Taxonomy" id="56036"/>
    <lineage>
        <taxon>Eukaryota</taxon>
        <taxon>Viridiplantae</taxon>
        <taxon>Streptophyta</taxon>
        <taxon>Embryophyta</taxon>
        <taxon>Tracheophyta</taxon>
        <taxon>Spermatophyta</taxon>
        <taxon>Magnoliopsida</taxon>
        <taxon>eudicotyledons</taxon>
        <taxon>Gunneridae</taxon>
        <taxon>Pentapetalae</taxon>
        <taxon>asterids</taxon>
        <taxon>lamiids</taxon>
        <taxon>Lamiales</taxon>
        <taxon>Oleaceae</taxon>
        <taxon>Oleeae</taxon>
        <taxon>Fraxinus</taxon>
    </lineage>
</organism>
<dbReference type="Pfam" id="PF01734">
    <property type="entry name" value="Patatin"/>
    <property type="match status" value="1"/>
</dbReference>
<evidence type="ECO:0000256" key="3">
    <source>
        <dbReference type="ARBA" id="ARBA00022963"/>
    </source>
</evidence>
<evidence type="ECO:0000256" key="2">
    <source>
        <dbReference type="ARBA" id="ARBA00022801"/>
    </source>
</evidence>
<comment type="similarity">
    <text evidence="1 6">Belongs to the patatin family.</text>
</comment>
<dbReference type="InterPro" id="IPR002641">
    <property type="entry name" value="PNPLA_dom"/>
</dbReference>
<dbReference type="CDD" id="cd07199">
    <property type="entry name" value="Pat17_PNPLA8_PNPLA9_like"/>
    <property type="match status" value="1"/>
</dbReference>
<sequence length="441" mass="47932">MTAIFVDLWATAIWARWKPIISPVESPNSLMGSPNGPTSCSPSQQNPMKRILLRTCVEKVVRVMNLDNLTLEIFSKLEQKWLCHYDGKKTRVLSIDGGGTTCLVAGAALVHLESQIQAMTGDSHARIVDFFDIIAGTGIGGFLAAMIVADDGVGRPLFSAKDAVKFFMENQAKLFKEKNVGVFRRRQRFSDTSMDRVLKEALRREDGKVLTLKDTCKPLLIPCFDLNSSAPFVFSRADASESASFDFELWEVIRATSATPSMFKPFNLTSIDGKTSCLAVDGGLVMNNPAAAAVTHVLHNKRDFPSVTGVDDLLVISLGNGPLSTASKLKLHHGDECSQSSIVGIALDGVSETIDQMLGNAFCWNPNSYVRIQANGVGERPEEVLGERGVESLPFGGKRLLTETNARRIEGFVQRLVALGRSSLPPSPCKETAVSQLANGR</sequence>
<protein>
    <recommendedName>
        <fullName evidence="6">Patatin</fullName>
        <ecNumber evidence="6">3.1.1.-</ecNumber>
    </recommendedName>
</protein>
<name>A0AAD2E723_9LAMI</name>
<reference evidence="8" key="1">
    <citation type="submission" date="2023-05" db="EMBL/GenBank/DDBJ databases">
        <authorList>
            <person name="Huff M."/>
        </authorList>
    </citation>
    <scope>NUCLEOTIDE SEQUENCE</scope>
</reference>
<evidence type="ECO:0000313" key="8">
    <source>
        <dbReference type="EMBL" id="CAI9781167.1"/>
    </source>
</evidence>
<dbReference type="SUPFAM" id="SSF52151">
    <property type="entry name" value="FabD/lysophospholipase-like"/>
    <property type="match status" value="1"/>
</dbReference>
<evidence type="ECO:0000256" key="4">
    <source>
        <dbReference type="ARBA" id="ARBA00023098"/>
    </source>
</evidence>
<comment type="function">
    <text evidence="6">Lipolytic acyl hydrolase (LAH).</text>
</comment>
<dbReference type="GO" id="GO:0016042">
    <property type="term" value="P:lipid catabolic process"/>
    <property type="evidence" value="ECO:0007669"/>
    <property type="project" value="UniProtKB-KW"/>
</dbReference>
<accession>A0AAD2E723</accession>
<keyword evidence="4 6" id="KW-0443">Lipid metabolism</keyword>
<comment type="domain">
    <text evidence="6">The nitrogen atoms of the two glycine residues in the GGXR motif define the oxyanion hole, and stabilize the oxyanion that forms during the nucleophilic attack by the catalytic serine during substrate cleavage.</text>
</comment>
<evidence type="ECO:0000259" key="7">
    <source>
        <dbReference type="PROSITE" id="PS51635"/>
    </source>
</evidence>
<dbReference type="Proteomes" id="UP000834106">
    <property type="component" value="Chromosome 18"/>
</dbReference>
<dbReference type="EC" id="3.1.1.-" evidence="6"/>
<dbReference type="PANTHER" id="PTHR32241:SF13">
    <property type="entry name" value="INACTIVE PATATIN-LIKE PROTEIN 9-RELATED"/>
    <property type="match status" value="1"/>
</dbReference>
<dbReference type="PROSITE" id="PS51635">
    <property type="entry name" value="PNPLA"/>
    <property type="match status" value="1"/>
</dbReference>
<gene>
    <name evidence="8" type="ORF">FPE_LOCUS28597</name>
</gene>
<proteinExistence type="inferred from homology"/>
<keyword evidence="3 6" id="KW-0442">Lipid degradation</keyword>
<keyword evidence="9" id="KW-1185">Reference proteome</keyword>
<evidence type="ECO:0000256" key="5">
    <source>
        <dbReference type="PROSITE-ProRule" id="PRU01161"/>
    </source>
</evidence>
<dbReference type="PANTHER" id="PTHR32241">
    <property type="entry name" value="PATATIN-LIKE PROTEIN 6"/>
    <property type="match status" value="1"/>
</dbReference>
<evidence type="ECO:0000256" key="1">
    <source>
        <dbReference type="ARBA" id="ARBA00010240"/>
    </source>
</evidence>
<dbReference type="GO" id="GO:0016787">
    <property type="term" value="F:hydrolase activity"/>
    <property type="evidence" value="ECO:0007669"/>
    <property type="project" value="UniProtKB-KW"/>
</dbReference>
<dbReference type="AlphaFoldDB" id="A0AAD2E723"/>
<feature type="domain" description="PNPLA" evidence="7">
    <location>
        <begin position="93"/>
        <end position="294"/>
    </location>
</feature>
<evidence type="ECO:0000256" key="6">
    <source>
        <dbReference type="RuleBase" id="RU361262"/>
    </source>
</evidence>
<feature type="short sequence motif" description="DGA/G" evidence="5">
    <location>
        <begin position="281"/>
        <end position="283"/>
    </location>
</feature>
<evidence type="ECO:0000313" key="9">
    <source>
        <dbReference type="Proteomes" id="UP000834106"/>
    </source>
</evidence>
<comment type="caution">
    <text evidence="5">Lacks conserved residue(s) required for the propagation of feature annotation.</text>
</comment>
<dbReference type="Gene3D" id="3.40.1090.10">
    <property type="entry name" value="Cytosolic phospholipase A2 catalytic domain"/>
    <property type="match status" value="1"/>
</dbReference>
<keyword evidence="2 6" id="KW-0378">Hydrolase</keyword>
<dbReference type="InterPro" id="IPR016035">
    <property type="entry name" value="Acyl_Trfase/lysoPLipase"/>
</dbReference>